<dbReference type="Gene3D" id="2.10.25.10">
    <property type="entry name" value="Laminin"/>
    <property type="match status" value="2"/>
</dbReference>
<protein>
    <recommendedName>
        <fullName evidence="3">TIL domain-containing protein</fullName>
    </recommendedName>
</protein>
<dbReference type="PANTHER" id="PTHR23259:SF70">
    <property type="entry name" value="ACCESSORY GLAND PROTEIN ACP62F-RELATED"/>
    <property type="match status" value="1"/>
</dbReference>
<gene>
    <name evidence="4" type="ORF">NDU88_010469</name>
</gene>
<dbReference type="Proteomes" id="UP001066276">
    <property type="component" value="Chromosome 7"/>
</dbReference>
<organism evidence="4 5">
    <name type="scientific">Pleurodeles waltl</name>
    <name type="common">Iberian ribbed newt</name>
    <dbReference type="NCBI Taxonomy" id="8319"/>
    <lineage>
        <taxon>Eukaryota</taxon>
        <taxon>Metazoa</taxon>
        <taxon>Chordata</taxon>
        <taxon>Craniata</taxon>
        <taxon>Vertebrata</taxon>
        <taxon>Euteleostomi</taxon>
        <taxon>Amphibia</taxon>
        <taxon>Batrachia</taxon>
        <taxon>Caudata</taxon>
        <taxon>Salamandroidea</taxon>
        <taxon>Salamandridae</taxon>
        <taxon>Pleurodelinae</taxon>
        <taxon>Pleurodeles</taxon>
    </lineage>
</organism>
<dbReference type="PANTHER" id="PTHR23259">
    <property type="entry name" value="RIDDLE"/>
    <property type="match status" value="1"/>
</dbReference>
<reference evidence="4" key="1">
    <citation type="journal article" date="2022" name="bioRxiv">
        <title>Sequencing and chromosome-scale assembly of the giantPleurodeles waltlgenome.</title>
        <authorList>
            <person name="Brown T."/>
            <person name="Elewa A."/>
            <person name="Iarovenko S."/>
            <person name="Subramanian E."/>
            <person name="Araus A.J."/>
            <person name="Petzold A."/>
            <person name="Susuki M."/>
            <person name="Suzuki K.-i.T."/>
            <person name="Hayashi T."/>
            <person name="Toyoda A."/>
            <person name="Oliveira C."/>
            <person name="Osipova E."/>
            <person name="Leigh N.D."/>
            <person name="Simon A."/>
            <person name="Yun M.H."/>
        </authorList>
    </citation>
    <scope>NUCLEOTIDE SEQUENCE</scope>
    <source>
        <strain evidence="4">20211129_DDA</strain>
        <tissue evidence="4">Liver</tissue>
    </source>
</reference>
<dbReference type="InterPro" id="IPR051368">
    <property type="entry name" value="SerProtInhib-TIL_Domain"/>
</dbReference>
<feature type="domain" description="TIL" evidence="3">
    <location>
        <begin position="154"/>
        <end position="210"/>
    </location>
</feature>
<keyword evidence="1" id="KW-0646">Protease inhibitor</keyword>
<dbReference type="GO" id="GO:0030414">
    <property type="term" value="F:peptidase inhibitor activity"/>
    <property type="evidence" value="ECO:0007669"/>
    <property type="project" value="UniProtKB-KW"/>
</dbReference>
<comment type="caution">
    <text evidence="4">The sequence shown here is derived from an EMBL/GenBank/DDBJ whole genome shotgun (WGS) entry which is preliminary data.</text>
</comment>
<evidence type="ECO:0000256" key="2">
    <source>
        <dbReference type="ARBA" id="ARBA00023157"/>
    </source>
</evidence>
<accession>A0AAV7PY24</accession>
<dbReference type="InterPro" id="IPR036084">
    <property type="entry name" value="Ser_inhib-like_sf"/>
</dbReference>
<dbReference type="FunFam" id="2.10.25.10:FF:000055">
    <property type="entry name" value="alpha-tectorin isoform X1"/>
    <property type="match status" value="2"/>
</dbReference>
<evidence type="ECO:0000259" key="3">
    <source>
        <dbReference type="Pfam" id="PF01826"/>
    </source>
</evidence>
<dbReference type="SUPFAM" id="SSF57567">
    <property type="entry name" value="Serine protease inhibitors"/>
    <property type="match status" value="2"/>
</dbReference>
<keyword evidence="5" id="KW-1185">Reference proteome</keyword>
<evidence type="ECO:0000313" key="4">
    <source>
        <dbReference type="EMBL" id="KAJ1132142.1"/>
    </source>
</evidence>
<keyword evidence="2" id="KW-1015">Disulfide bond</keyword>
<sequence>MFKIPSLLGQQISIEKNGVFQYGRLVCQHWEKKLIPSRPSFEDLLQYSSRQEACVTFKMLNKTCVLLALAAVLTTMLGTVNCDDDDDDGDDDPKRCGENMVFSPCGGSCQKTCQNISNVGTAEKCTEQCKPGCTCQHGYVLQNRKCIPAKECTCPSNAEYKDCGGACPFTCQDVANNTTSKVCTLECKIGCFCKEGYVLNSNECVLKKDCPLQ</sequence>
<dbReference type="Pfam" id="PF01826">
    <property type="entry name" value="TIL"/>
    <property type="match status" value="2"/>
</dbReference>
<evidence type="ECO:0000256" key="1">
    <source>
        <dbReference type="ARBA" id="ARBA00022690"/>
    </source>
</evidence>
<dbReference type="CDD" id="cd19941">
    <property type="entry name" value="TIL"/>
    <property type="match status" value="2"/>
</dbReference>
<dbReference type="EMBL" id="JANPWB010000011">
    <property type="protein sequence ID" value="KAJ1132142.1"/>
    <property type="molecule type" value="Genomic_DNA"/>
</dbReference>
<dbReference type="AlphaFoldDB" id="A0AAV7PY24"/>
<feature type="domain" description="TIL" evidence="3">
    <location>
        <begin position="96"/>
        <end position="152"/>
    </location>
</feature>
<dbReference type="InterPro" id="IPR002919">
    <property type="entry name" value="TIL_dom"/>
</dbReference>
<proteinExistence type="predicted"/>
<name>A0AAV7PY24_PLEWA</name>
<evidence type="ECO:0000313" key="5">
    <source>
        <dbReference type="Proteomes" id="UP001066276"/>
    </source>
</evidence>